<accession>A0A371HD91</accession>
<evidence type="ECO:0000313" key="3">
    <source>
        <dbReference type="Proteomes" id="UP000257109"/>
    </source>
</evidence>
<protein>
    <submittedName>
        <fullName evidence="2">RnhA</fullName>
    </submittedName>
</protein>
<dbReference type="GO" id="GO:0004523">
    <property type="term" value="F:RNA-DNA hybrid ribonuclease activity"/>
    <property type="evidence" value="ECO:0007669"/>
    <property type="project" value="InterPro"/>
</dbReference>
<feature type="non-terminal residue" evidence="2">
    <location>
        <position position="1"/>
    </location>
</feature>
<feature type="domain" description="RNase H type-1" evidence="1">
    <location>
        <begin position="114"/>
        <end position="197"/>
    </location>
</feature>
<sequence length="207" mass="23794">MLTKRGIEANPDKCRAMIDMRSSQNMKEDQQLMGRVTALSRFISKAFETATPILNTLKERNFAWTFESEEPFLQLKAMLATPPILVRPELGQPLIIVRTDLSVRQVLRKLDLAGRMGSNNQAKYEALFVGKRLALEIEARRLTVKSDSKLMTGQVNGEYQTKDPKLAKYWEKAIVMEASFECFTLLHVPRDQNERADLRKLEHPNDR</sequence>
<evidence type="ECO:0000259" key="1">
    <source>
        <dbReference type="Pfam" id="PF13456"/>
    </source>
</evidence>
<comment type="caution">
    <text evidence="2">The sequence shown here is derived from an EMBL/GenBank/DDBJ whole genome shotgun (WGS) entry which is preliminary data.</text>
</comment>
<dbReference type="EMBL" id="QJKJ01002920">
    <property type="protein sequence ID" value="RDY00732.1"/>
    <property type="molecule type" value="Genomic_DNA"/>
</dbReference>
<dbReference type="Gene3D" id="3.30.70.270">
    <property type="match status" value="1"/>
</dbReference>
<dbReference type="OrthoDB" id="1712951at2759"/>
<organism evidence="2 3">
    <name type="scientific">Mucuna pruriens</name>
    <name type="common">Velvet bean</name>
    <name type="synonym">Dolichos pruriens</name>
    <dbReference type="NCBI Taxonomy" id="157652"/>
    <lineage>
        <taxon>Eukaryota</taxon>
        <taxon>Viridiplantae</taxon>
        <taxon>Streptophyta</taxon>
        <taxon>Embryophyta</taxon>
        <taxon>Tracheophyta</taxon>
        <taxon>Spermatophyta</taxon>
        <taxon>Magnoliopsida</taxon>
        <taxon>eudicotyledons</taxon>
        <taxon>Gunneridae</taxon>
        <taxon>Pentapetalae</taxon>
        <taxon>rosids</taxon>
        <taxon>fabids</taxon>
        <taxon>Fabales</taxon>
        <taxon>Fabaceae</taxon>
        <taxon>Papilionoideae</taxon>
        <taxon>50 kb inversion clade</taxon>
        <taxon>NPAAA clade</taxon>
        <taxon>indigoferoid/millettioid clade</taxon>
        <taxon>Phaseoleae</taxon>
        <taxon>Mucuna</taxon>
    </lineage>
</organism>
<dbReference type="Proteomes" id="UP000257109">
    <property type="component" value="Unassembled WGS sequence"/>
</dbReference>
<proteinExistence type="predicted"/>
<dbReference type="GO" id="GO:0003676">
    <property type="term" value="F:nucleic acid binding"/>
    <property type="evidence" value="ECO:0007669"/>
    <property type="project" value="InterPro"/>
</dbReference>
<dbReference type="InterPro" id="IPR036397">
    <property type="entry name" value="RNaseH_sf"/>
</dbReference>
<keyword evidence="3" id="KW-1185">Reference proteome</keyword>
<reference evidence="2" key="1">
    <citation type="submission" date="2018-05" db="EMBL/GenBank/DDBJ databases">
        <title>Draft genome of Mucuna pruriens seed.</title>
        <authorList>
            <person name="Nnadi N.E."/>
            <person name="Vos R."/>
            <person name="Hasami M.H."/>
            <person name="Devisetty U.K."/>
            <person name="Aguiy J.C."/>
        </authorList>
    </citation>
    <scope>NUCLEOTIDE SEQUENCE [LARGE SCALE GENOMIC DNA]</scope>
    <source>
        <strain evidence="2">JCA_2017</strain>
    </source>
</reference>
<dbReference type="PANTHER" id="PTHR48475:SF2">
    <property type="entry name" value="RIBONUCLEASE H"/>
    <property type="match status" value="1"/>
</dbReference>
<dbReference type="Pfam" id="PF13456">
    <property type="entry name" value="RVT_3"/>
    <property type="match status" value="1"/>
</dbReference>
<name>A0A371HD91_MUCPR</name>
<dbReference type="InterPro" id="IPR043128">
    <property type="entry name" value="Rev_trsase/Diguanyl_cyclase"/>
</dbReference>
<dbReference type="AlphaFoldDB" id="A0A371HD91"/>
<gene>
    <name evidence="2" type="primary">rnhA</name>
    <name evidence="2" type="ORF">CR513_16047</name>
</gene>
<dbReference type="CDD" id="cd09279">
    <property type="entry name" value="RNase_HI_like"/>
    <property type="match status" value="1"/>
</dbReference>
<dbReference type="PANTHER" id="PTHR48475">
    <property type="entry name" value="RIBONUCLEASE H"/>
    <property type="match status" value="1"/>
</dbReference>
<dbReference type="Gene3D" id="3.30.420.10">
    <property type="entry name" value="Ribonuclease H-like superfamily/Ribonuclease H"/>
    <property type="match status" value="1"/>
</dbReference>
<dbReference type="InterPro" id="IPR002156">
    <property type="entry name" value="RNaseH_domain"/>
</dbReference>
<evidence type="ECO:0000313" key="2">
    <source>
        <dbReference type="EMBL" id="RDY00732.1"/>
    </source>
</evidence>
<dbReference type="InterPro" id="IPR043502">
    <property type="entry name" value="DNA/RNA_pol_sf"/>
</dbReference>
<dbReference type="SUPFAM" id="SSF56672">
    <property type="entry name" value="DNA/RNA polymerases"/>
    <property type="match status" value="1"/>
</dbReference>